<protein>
    <submittedName>
        <fullName evidence="1">Uncharacterized protein</fullName>
    </submittedName>
</protein>
<organism evidence="1 2">
    <name type="scientific">Maribacter caenipelagi</name>
    <dbReference type="NCBI Taxonomy" id="1447781"/>
    <lineage>
        <taxon>Bacteria</taxon>
        <taxon>Pseudomonadati</taxon>
        <taxon>Bacteroidota</taxon>
        <taxon>Flavobacteriia</taxon>
        <taxon>Flavobacteriales</taxon>
        <taxon>Flavobacteriaceae</taxon>
        <taxon>Maribacter</taxon>
    </lineage>
</organism>
<evidence type="ECO:0000313" key="1">
    <source>
        <dbReference type="EMBL" id="TDS16859.1"/>
    </source>
</evidence>
<reference evidence="1 2" key="1">
    <citation type="submission" date="2019-03" db="EMBL/GenBank/DDBJ databases">
        <title>Genomic Encyclopedia of Type Strains, Phase III (KMG-III): the genomes of soil and plant-associated and newly described type strains.</title>
        <authorList>
            <person name="Whitman W."/>
        </authorList>
    </citation>
    <scope>NUCLEOTIDE SEQUENCE [LARGE SCALE GENOMIC DNA]</scope>
    <source>
        <strain evidence="1 2">CECT 8455</strain>
    </source>
</reference>
<accession>A0A4R7D6S3</accession>
<comment type="caution">
    <text evidence="1">The sequence shown here is derived from an EMBL/GenBank/DDBJ whole genome shotgun (WGS) entry which is preliminary data.</text>
</comment>
<dbReference type="AlphaFoldDB" id="A0A4R7D6S3"/>
<evidence type="ECO:0000313" key="2">
    <source>
        <dbReference type="Proteomes" id="UP000295274"/>
    </source>
</evidence>
<dbReference type="Proteomes" id="UP000295274">
    <property type="component" value="Unassembled WGS sequence"/>
</dbReference>
<keyword evidence="2" id="KW-1185">Reference proteome</keyword>
<gene>
    <name evidence="1" type="ORF">DFQ03_1347</name>
</gene>
<dbReference type="EMBL" id="SNZW01000013">
    <property type="protein sequence ID" value="TDS16859.1"/>
    <property type="molecule type" value="Genomic_DNA"/>
</dbReference>
<sequence length="150" mass="18100">MMSDLDQNKDFKFLDNGPWDELYVLTKHWVSDLEFYRDDLMFLNHLIDKYFIWLTKPENLQMIKELKIGLQETNIMVHDLLEKVGKHRNRIGLLVEDPNKKDASIIIKEHEHLEEEIVRFVKSFRLNRKETFKLTEYVMESEELSNMIKG</sequence>
<name>A0A4R7D6S3_9FLAO</name>
<proteinExistence type="predicted"/>